<dbReference type="Proteomes" id="UP000671873">
    <property type="component" value="Segment"/>
</dbReference>
<dbReference type="InterPro" id="IPR007932">
    <property type="entry name" value="Receptor-recog_Gp38"/>
</dbReference>
<protein>
    <recommendedName>
        <fullName evidence="1">Receptor-recognising protein Gp38 domain-containing protein</fullName>
    </recommendedName>
</protein>
<name>A0A858MSL9_9CAUD</name>
<dbReference type="Pfam" id="PF05268">
    <property type="entry name" value="GP38"/>
    <property type="match status" value="1"/>
</dbReference>
<feature type="domain" description="Receptor-recognising protein Gp38" evidence="1">
    <location>
        <begin position="64"/>
        <end position="177"/>
    </location>
</feature>
<keyword evidence="3" id="KW-1185">Reference proteome</keyword>
<gene>
    <name evidence="2" type="ORF">Ab1vBOLIVR5_gp116c</name>
</gene>
<dbReference type="EMBL" id="MT234342">
    <property type="protein sequence ID" value="QIW87764.1"/>
    <property type="molecule type" value="Genomic_DNA"/>
</dbReference>
<evidence type="ECO:0000313" key="3">
    <source>
        <dbReference type="Proteomes" id="UP000671873"/>
    </source>
</evidence>
<accession>A0A858MSL9</accession>
<sequence length="248" mass="26068">MVLPTSGPLSATQIAAEFRRPSPVSLSSFYGANPALPTSGAIKFSDFYGLNGGILKTITGNKSATDLRDLLTEAEAASNLDIRLEIKTGALAYSDTLGRPAINIANNVGTGKVTVIVEPGASVYGHGGQYGWGSGNQAEKDGKQGGAGISIFRSNVEVVNNGTIAGGGGGGGAGGVGGRGGSGYYWERINEGPAYQFNNPRTAHGSPSYWWWFGEYRNGWNGQGVERDGWRWYYGNYRENDGGIPQMG</sequence>
<evidence type="ECO:0000313" key="2">
    <source>
        <dbReference type="EMBL" id="QIW87764.1"/>
    </source>
</evidence>
<organism evidence="2 3">
    <name type="scientific">Agrobacterium phage OLIVR5</name>
    <dbReference type="NCBI Taxonomy" id="2723773"/>
    <lineage>
        <taxon>Viruses</taxon>
        <taxon>Duplodnaviria</taxon>
        <taxon>Heunggongvirae</taxon>
        <taxon>Uroviricota</taxon>
        <taxon>Caudoviricetes</taxon>
        <taxon>Pootjesviridae</taxon>
        <taxon>Heverleevirus</taxon>
        <taxon>Heverleevirus OLIVR5</taxon>
    </lineage>
</organism>
<evidence type="ECO:0000259" key="1">
    <source>
        <dbReference type="Pfam" id="PF05268"/>
    </source>
</evidence>
<reference evidence="2 3" key="1">
    <citation type="submission" date="2020-03" db="EMBL/GenBank/DDBJ databases">
        <authorList>
            <person name="Holtappels D."/>
            <person name="Bomans J.P.J."/>
            <person name="Lavigne R."/>
            <person name="Wagemans J."/>
        </authorList>
    </citation>
    <scope>NUCLEOTIDE SEQUENCE [LARGE SCALE GENOMIC DNA]</scope>
    <source>
        <strain evidence="2 3">OLIVR5</strain>
    </source>
</reference>
<proteinExistence type="predicted"/>